<dbReference type="PANTHER" id="PTHR23427:SF2">
    <property type="entry name" value="SURFEIT LOCUS PROTEIN 1"/>
    <property type="match status" value="1"/>
</dbReference>
<reference evidence="7 8" key="1">
    <citation type="submission" date="2019-11" db="EMBL/GenBank/DDBJ databases">
        <title>Complete Genome Sequence of Shewanella chilikensis Strain DC57, Isolated from Corroded Seal Rings at a floating production facility in Australia.</title>
        <authorList>
            <person name="Salgar-Chaparro S.J."/>
            <person name="Castillo-Villamizar G.A."/>
            <person name="Poehlein A."/>
            <person name="Daniel R."/>
            <person name="Machuca L."/>
        </authorList>
    </citation>
    <scope>NUCLEOTIDE SEQUENCE [LARGE SCALE GENOMIC DNA]</scope>
    <source>
        <strain evidence="7 8">DC57</strain>
    </source>
</reference>
<keyword evidence="5 6" id="KW-0472">Membrane</keyword>
<dbReference type="InterPro" id="IPR045214">
    <property type="entry name" value="Surf1/Surf4"/>
</dbReference>
<dbReference type="AlphaFoldDB" id="A0A6G7LXE3"/>
<dbReference type="EMBL" id="CP045857">
    <property type="protein sequence ID" value="QIJ06410.1"/>
    <property type="molecule type" value="Genomic_DNA"/>
</dbReference>
<dbReference type="Proteomes" id="UP000502117">
    <property type="component" value="Chromosome"/>
</dbReference>
<protein>
    <recommendedName>
        <fullName evidence="6">SURF1-like protein</fullName>
    </recommendedName>
</protein>
<evidence type="ECO:0000256" key="1">
    <source>
        <dbReference type="ARBA" id="ARBA00004370"/>
    </source>
</evidence>
<organism evidence="7 8">
    <name type="scientific">Shewanella chilikensis</name>
    <dbReference type="NCBI Taxonomy" id="558541"/>
    <lineage>
        <taxon>Bacteria</taxon>
        <taxon>Pseudomonadati</taxon>
        <taxon>Pseudomonadota</taxon>
        <taxon>Gammaproteobacteria</taxon>
        <taxon>Alteromonadales</taxon>
        <taxon>Shewanellaceae</taxon>
        <taxon>Shewanella</taxon>
    </lineage>
</organism>
<evidence type="ECO:0000256" key="3">
    <source>
        <dbReference type="ARBA" id="ARBA00022692"/>
    </source>
</evidence>
<accession>A0A6G7LXE3</accession>
<gene>
    <name evidence="7" type="ORF">GII14_21080</name>
</gene>
<comment type="subcellular location">
    <subcellularLocation>
        <location evidence="6">Cell membrane</location>
        <topology evidence="6">Multi-pass membrane protein</topology>
    </subcellularLocation>
    <subcellularLocation>
        <location evidence="1">Membrane</location>
    </subcellularLocation>
</comment>
<dbReference type="KEGG" id="schk:GII14_21080"/>
<comment type="similarity">
    <text evidence="2 6">Belongs to the SURF1 family.</text>
</comment>
<keyword evidence="3 6" id="KW-0812">Transmembrane</keyword>
<proteinExistence type="inferred from homology"/>
<dbReference type="GO" id="GO:0005886">
    <property type="term" value="C:plasma membrane"/>
    <property type="evidence" value="ECO:0007669"/>
    <property type="project" value="UniProtKB-SubCell"/>
</dbReference>
<keyword evidence="4 6" id="KW-1133">Transmembrane helix</keyword>
<evidence type="ECO:0000256" key="6">
    <source>
        <dbReference type="RuleBase" id="RU363076"/>
    </source>
</evidence>
<dbReference type="PROSITE" id="PS50895">
    <property type="entry name" value="SURF1"/>
    <property type="match status" value="1"/>
</dbReference>
<evidence type="ECO:0000313" key="8">
    <source>
        <dbReference type="Proteomes" id="UP000502117"/>
    </source>
</evidence>
<evidence type="ECO:0000256" key="5">
    <source>
        <dbReference type="ARBA" id="ARBA00023136"/>
    </source>
</evidence>
<feature type="transmembrane region" description="Helical" evidence="6">
    <location>
        <begin position="221"/>
        <end position="243"/>
    </location>
</feature>
<name>A0A6G7LXE3_9GAMM</name>
<evidence type="ECO:0000313" key="7">
    <source>
        <dbReference type="EMBL" id="QIJ06410.1"/>
    </source>
</evidence>
<evidence type="ECO:0000256" key="4">
    <source>
        <dbReference type="ARBA" id="ARBA00022989"/>
    </source>
</evidence>
<keyword evidence="6" id="KW-1003">Cell membrane</keyword>
<dbReference type="RefSeq" id="WP_165565871.1">
    <property type="nucleotide sequence ID" value="NZ_CP045857.1"/>
</dbReference>
<feature type="transmembrane region" description="Helical" evidence="6">
    <location>
        <begin position="16"/>
        <end position="37"/>
    </location>
</feature>
<evidence type="ECO:0000256" key="2">
    <source>
        <dbReference type="ARBA" id="ARBA00007165"/>
    </source>
</evidence>
<dbReference type="CDD" id="cd06662">
    <property type="entry name" value="SURF1"/>
    <property type="match status" value="1"/>
</dbReference>
<sequence length="248" mass="28283">MTLKKKLTDIHSPIPWGRYLALLFTLGLFLLMVKLGFWQLQRAEEKQLLAQEIAAKADAGPSSFSALLRQDPGSRLTGQKLQLSANVLSGKQLLLDNQVYQGRVGYLLLQPLQVEPEQPWLLLELGFIPAAEKRSELPEILPLPPRLTLEGRLWQKGSNPLSQELLAEAGWPKRIQNLNWPQLEHLLGHKLIPAVLQPEQLEGVDLPRPWQPLPMPAEKHLGYALQWFSMAAALLLLLVWWRWKLNRH</sequence>
<dbReference type="PANTHER" id="PTHR23427">
    <property type="entry name" value="SURFEIT LOCUS PROTEIN"/>
    <property type="match status" value="1"/>
</dbReference>
<dbReference type="InterPro" id="IPR002994">
    <property type="entry name" value="Surf1/Shy1"/>
</dbReference>
<dbReference type="Pfam" id="PF02104">
    <property type="entry name" value="SURF1"/>
    <property type="match status" value="1"/>
</dbReference>